<sequence>MVGLDAAEQRAQRVTWGVGVVAGVVLVVLCCLLCSRVLF</sequence>
<dbReference type="EMBL" id="LT607750">
    <property type="protein sequence ID" value="SCG80601.1"/>
    <property type="molecule type" value="Genomic_DNA"/>
</dbReference>
<reference evidence="2 3" key="1">
    <citation type="submission" date="2016-06" db="EMBL/GenBank/DDBJ databases">
        <authorList>
            <person name="Kjaerup R.B."/>
            <person name="Dalgaard T.S."/>
            <person name="Juul-Madsen H.R."/>
        </authorList>
    </citation>
    <scope>NUCLEOTIDE SEQUENCE [LARGE SCALE GENOMIC DNA]</scope>
    <source>
        <strain evidence="2 3">DSM 43904</strain>
    </source>
</reference>
<keyword evidence="3" id="KW-1185">Reference proteome</keyword>
<feature type="transmembrane region" description="Helical" evidence="1">
    <location>
        <begin position="14"/>
        <end position="38"/>
    </location>
</feature>
<gene>
    <name evidence="2" type="ORF">GA0070609_6533</name>
</gene>
<accession>A0A1C5KD91</accession>
<name>A0A1C5KD91_9ACTN</name>
<dbReference type="AlphaFoldDB" id="A0A1C5KD91"/>
<proteinExistence type="predicted"/>
<keyword evidence="1" id="KW-0472">Membrane</keyword>
<protein>
    <submittedName>
        <fullName evidence="2">Uncharacterized protein</fullName>
    </submittedName>
</protein>
<evidence type="ECO:0000313" key="2">
    <source>
        <dbReference type="EMBL" id="SCG80601.1"/>
    </source>
</evidence>
<keyword evidence="1" id="KW-0812">Transmembrane</keyword>
<dbReference type="Proteomes" id="UP000198217">
    <property type="component" value="Chromosome I"/>
</dbReference>
<evidence type="ECO:0000256" key="1">
    <source>
        <dbReference type="SAM" id="Phobius"/>
    </source>
</evidence>
<evidence type="ECO:0000313" key="3">
    <source>
        <dbReference type="Proteomes" id="UP000198217"/>
    </source>
</evidence>
<organism evidence="2 3">
    <name type="scientific">Micromonospora echinaurantiaca</name>
    <dbReference type="NCBI Taxonomy" id="47857"/>
    <lineage>
        <taxon>Bacteria</taxon>
        <taxon>Bacillati</taxon>
        <taxon>Actinomycetota</taxon>
        <taxon>Actinomycetes</taxon>
        <taxon>Micromonosporales</taxon>
        <taxon>Micromonosporaceae</taxon>
        <taxon>Micromonospora</taxon>
    </lineage>
</organism>
<keyword evidence="1" id="KW-1133">Transmembrane helix</keyword>